<dbReference type="AlphaFoldDB" id="W9DP39"/>
<dbReference type="EMBL" id="AZAJ01000001">
    <property type="protein sequence ID" value="ETA66815.1"/>
    <property type="molecule type" value="Genomic_DNA"/>
</dbReference>
<dbReference type="STRING" id="1090322.MettiDRAFT_0216"/>
<name>W9DP39_METTI</name>
<organism evidence="4 5">
    <name type="scientific">Methanolobus tindarius DSM 2278</name>
    <dbReference type="NCBI Taxonomy" id="1090322"/>
    <lineage>
        <taxon>Archaea</taxon>
        <taxon>Methanobacteriati</taxon>
        <taxon>Methanobacteriota</taxon>
        <taxon>Stenosarchaea group</taxon>
        <taxon>Methanomicrobia</taxon>
        <taxon>Methanosarcinales</taxon>
        <taxon>Methanosarcinaceae</taxon>
        <taxon>Methanolobus</taxon>
    </lineage>
</organism>
<dbReference type="Gene3D" id="3.30.70.100">
    <property type="match status" value="1"/>
</dbReference>
<feature type="active site" evidence="1">
    <location>
        <position position="19"/>
    </location>
</feature>
<sequence length="117" mass="13440">MKKRAEIIIHGRVQKAGFRDFIDEIAFDLDLNGRVRNLDDGTVQVICEGEDSSITILLEKVNITQYPIKVMSIDVVYKEPTGEYSTFDIIREEDLKEAMYEKIDTMVMHLRGICLSP</sequence>
<dbReference type="InterPro" id="IPR001792">
    <property type="entry name" value="Acylphosphatase-like_dom"/>
</dbReference>
<feature type="active site" evidence="1">
    <location>
        <position position="37"/>
    </location>
</feature>
<dbReference type="PANTHER" id="PTHR47268">
    <property type="entry name" value="ACYLPHOSPHATASE"/>
    <property type="match status" value="1"/>
</dbReference>
<dbReference type="PANTHER" id="PTHR47268:SF4">
    <property type="entry name" value="ACYLPHOSPHATASE"/>
    <property type="match status" value="1"/>
</dbReference>
<accession>W9DP39</accession>
<reference evidence="4 5" key="1">
    <citation type="submission" date="2013-08" db="EMBL/GenBank/DDBJ databases">
        <authorList>
            <consortium name="DOE Joint Genome Institute"/>
            <person name="Eisen J."/>
            <person name="Huntemann M."/>
            <person name="Han J."/>
            <person name="Chen A."/>
            <person name="Kyrpides N."/>
            <person name="Mavromatis K."/>
            <person name="Markowitz V."/>
            <person name="Palaniappan K."/>
            <person name="Ivanova N."/>
            <person name="Schaumberg A."/>
            <person name="Pati A."/>
            <person name="Liolios K."/>
            <person name="Nordberg H.P."/>
            <person name="Cantor M.N."/>
            <person name="Hua S.X."/>
            <person name="Woyke T."/>
        </authorList>
    </citation>
    <scope>NUCLEOTIDE SEQUENCE [LARGE SCALE GENOMIC DNA]</scope>
    <source>
        <strain evidence="4 5">DSM 2278</strain>
    </source>
</reference>
<feature type="domain" description="Acylphosphatase-like" evidence="3">
    <location>
        <begin position="4"/>
        <end position="91"/>
    </location>
</feature>
<keyword evidence="5" id="KW-1185">Reference proteome</keyword>
<dbReference type="InterPro" id="IPR020456">
    <property type="entry name" value="Acylphosphatase"/>
</dbReference>
<dbReference type="EC" id="3.6.1.7" evidence="1"/>
<dbReference type="Pfam" id="PF00708">
    <property type="entry name" value="Acylphosphatase"/>
    <property type="match status" value="1"/>
</dbReference>
<evidence type="ECO:0000259" key="3">
    <source>
        <dbReference type="PROSITE" id="PS51160"/>
    </source>
</evidence>
<evidence type="ECO:0000256" key="2">
    <source>
        <dbReference type="RuleBase" id="RU004168"/>
    </source>
</evidence>
<comment type="caution">
    <text evidence="4">The sequence shown here is derived from an EMBL/GenBank/DDBJ whole genome shotgun (WGS) entry which is preliminary data.</text>
</comment>
<gene>
    <name evidence="4" type="ORF">MettiDRAFT_0216</name>
</gene>
<dbReference type="InterPro" id="IPR036046">
    <property type="entry name" value="Acylphosphatase-like_dom_sf"/>
</dbReference>
<comment type="catalytic activity">
    <reaction evidence="1">
        <text>an acyl phosphate + H2O = a carboxylate + phosphate + H(+)</text>
        <dbReference type="Rhea" id="RHEA:14965"/>
        <dbReference type="ChEBI" id="CHEBI:15377"/>
        <dbReference type="ChEBI" id="CHEBI:15378"/>
        <dbReference type="ChEBI" id="CHEBI:29067"/>
        <dbReference type="ChEBI" id="CHEBI:43474"/>
        <dbReference type="ChEBI" id="CHEBI:59918"/>
        <dbReference type="EC" id="3.6.1.7"/>
    </reaction>
</comment>
<dbReference type="RefSeq" id="WP_023843952.1">
    <property type="nucleotide sequence ID" value="NZ_AZAJ01000001.1"/>
</dbReference>
<dbReference type="Proteomes" id="UP000019483">
    <property type="component" value="Unassembled WGS sequence"/>
</dbReference>
<dbReference type="GO" id="GO:0003998">
    <property type="term" value="F:acylphosphatase activity"/>
    <property type="evidence" value="ECO:0007669"/>
    <property type="project" value="UniProtKB-EC"/>
</dbReference>
<dbReference type="OrthoDB" id="6643at2157"/>
<dbReference type="SUPFAM" id="SSF54975">
    <property type="entry name" value="Acylphosphatase/BLUF domain-like"/>
    <property type="match status" value="1"/>
</dbReference>
<keyword evidence="1" id="KW-0378">Hydrolase</keyword>
<evidence type="ECO:0000313" key="5">
    <source>
        <dbReference type="Proteomes" id="UP000019483"/>
    </source>
</evidence>
<proteinExistence type="inferred from homology"/>
<evidence type="ECO:0000313" key="4">
    <source>
        <dbReference type="EMBL" id="ETA66815.1"/>
    </source>
</evidence>
<protein>
    <recommendedName>
        <fullName evidence="1">acylphosphatase</fullName>
        <ecNumber evidence="1">3.6.1.7</ecNumber>
    </recommendedName>
</protein>
<dbReference type="PROSITE" id="PS51160">
    <property type="entry name" value="ACYLPHOSPHATASE_3"/>
    <property type="match status" value="1"/>
</dbReference>
<evidence type="ECO:0000256" key="1">
    <source>
        <dbReference type="PROSITE-ProRule" id="PRU00520"/>
    </source>
</evidence>
<comment type="similarity">
    <text evidence="2">Belongs to the acylphosphatase family.</text>
</comment>